<feature type="transmembrane region" description="Helical" evidence="1">
    <location>
        <begin position="318"/>
        <end position="340"/>
    </location>
</feature>
<dbReference type="InterPro" id="IPR025686">
    <property type="entry name" value="Glucos_trans_II"/>
</dbReference>
<feature type="transmembrane region" description="Helical" evidence="1">
    <location>
        <begin position="293"/>
        <end position="312"/>
    </location>
</feature>
<feature type="transmembrane region" description="Helical" evidence="1">
    <location>
        <begin position="352"/>
        <end position="376"/>
    </location>
</feature>
<feature type="transmembrane region" description="Helical" evidence="1">
    <location>
        <begin position="131"/>
        <end position="150"/>
    </location>
</feature>
<dbReference type="Proteomes" id="UP000600565">
    <property type="component" value="Unassembled WGS sequence"/>
</dbReference>
<organism evidence="2 3">
    <name type="scientific">Solibacillus merdavium</name>
    <dbReference type="NCBI Taxonomy" id="2762218"/>
    <lineage>
        <taxon>Bacteria</taxon>
        <taxon>Bacillati</taxon>
        <taxon>Bacillota</taxon>
        <taxon>Bacilli</taxon>
        <taxon>Bacillales</taxon>
        <taxon>Caryophanaceae</taxon>
        <taxon>Solibacillus</taxon>
    </lineage>
</organism>
<feature type="transmembrane region" description="Helical" evidence="1">
    <location>
        <begin position="74"/>
        <end position="93"/>
    </location>
</feature>
<keyword evidence="1" id="KW-0472">Membrane</keyword>
<comment type="caution">
    <text evidence="2">The sequence shown here is derived from an EMBL/GenBank/DDBJ whole genome shotgun (WGS) entry which is preliminary data.</text>
</comment>
<feature type="transmembrane region" description="Helical" evidence="1">
    <location>
        <begin position="20"/>
        <end position="39"/>
    </location>
</feature>
<keyword evidence="3" id="KW-1185">Reference proteome</keyword>
<proteinExistence type="predicted"/>
<feature type="transmembrane region" description="Helical" evidence="1">
    <location>
        <begin position="196"/>
        <end position="214"/>
    </location>
</feature>
<evidence type="ECO:0000256" key="1">
    <source>
        <dbReference type="SAM" id="Phobius"/>
    </source>
</evidence>
<dbReference type="Pfam" id="PF14264">
    <property type="entry name" value="Glucos_trans_II"/>
    <property type="match status" value="1"/>
</dbReference>
<evidence type="ECO:0000313" key="2">
    <source>
        <dbReference type="EMBL" id="MBD8032567.1"/>
    </source>
</evidence>
<feature type="transmembrane region" description="Helical" evidence="1">
    <location>
        <begin position="268"/>
        <end position="286"/>
    </location>
</feature>
<keyword evidence="1" id="KW-0812">Transmembrane</keyword>
<keyword evidence="1" id="KW-1133">Transmembrane helix</keyword>
<evidence type="ECO:0000313" key="3">
    <source>
        <dbReference type="Proteomes" id="UP000600565"/>
    </source>
</evidence>
<feature type="transmembrane region" description="Helical" evidence="1">
    <location>
        <begin position="105"/>
        <end position="125"/>
    </location>
</feature>
<name>A0ABR8XKV2_9BACL</name>
<protein>
    <submittedName>
        <fullName evidence="2">Glucosyltransferase domain-containing protein</fullName>
    </submittedName>
</protein>
<feature type="transmembrane region" description="Helical" evidence="1">
    <location>
        <begin position="157"/>
        <end position="184"/>
    </location>
</feature>
<reference evidence="2 3" key="1">
    <citation type="submission" date="2020-08" db="EMBL/GenBank/DDBJ databases">
        <title>A Genomic Blueprint of the Chicken Gut Microbiome.</title>
        <authorList>
            <person name="Gilroy R."/>
            <person name="Ravi A."/>
            <person name="Getino M."/>
            <person name="Pursley I."/>
            <person name="Horton D.L."/>
            <person name="Alikhan N.-F."/>
            <person name="Baker D."/>
            <person name="Gharbi K."/>
            <person name="Hall N."/>
            <person name="Watson M."/>
            <person name="Adriaenssens E.M."/>
            <person name="Foster-Nyarko E."/>
            <person name="Jarju S."/>
            <person name="Secka A."/>
            <person name="Antonio M."/>
            <person name="Oren A."/>
            <person name="Chaudhuri R."/>
            <person name="La Ragione R.M."/>
            <person name="Hildebrand F."/>
            <person name="Pallen M.J."/>
        </authorList>
    </citation>
    <scope>NUCLEOTIDE SEQUENCE [LARGE SCALE GENOMIC DNA]</scope>
    <source>
        <strain evidence="2 3">Sa1YVA6</strain>
    </source>
</reference>
<accession>A0ABR8XKV2</accession>
<dbReference type="EMBL" id="JACSPW010000004">
    <property type="protein sequence ID" value="MBD8032567.1"/>
    <property type="molecule type" value="Genomic_DNA"/>
</dbReference>
<feature type="transmembrane region" description="Helical" evidence="1">
    <location>
        <begin position="235"/>
        <end position="256"/>
    </location>
</feature>
<sequence>MKKKLDKKNITITERMKFTFIFSLSSTIIIHLFMLVNNLKNHDSLWHFYGDMDLSSSGRFTLKYLGSLSSYFDLHYLNLLISCIFLSLGLVLIIEIFNIVNKKNIIMFIVIYAAFPSVSGIFSYAFTADAYYISFFLTLLAIYISTKNIWYNIGAVFLLYVALGTYQANLTLAVTMVVVILIQRLMNNNNLDFKSFIKYIVTIVGGLLLYIIHFKIYQNKVGLTEYGGINDAGVINFETIYLAAQKAVNAFNIFIFNNYSFTNLFEKLNLLYILLVLITLLIFVLTSKIKFKNFTLIIMLIGLCPFYLYLIYFVSPSVFYHVLMLQNIPLMYLIGIFILETNIFKSEIIYKVINKVAIIILFLIAFNLVVITNIYYEKLSLINNYTNSLMTKVSYEIENIQRNSPLVDSLLVIGNPTTHINLVESYNTKVPYNVGIGNIVFNEYTTTLYLNNFLGHELKTMDIQSEFVEINAEEINEMSQWPLSDSIKVIDNTIIIRFE</sequence>
<gene>
    <name evidence="2" type="ORF">H9632_05765</name>
</gene>